<evidence type="ECO:0000313" key="3">
    <source>
        <dbReference type="Proteomes" id="UP001172102"/>
    </source>
</evidence>
<organism evidence="2 3">
    <name type="scientific">Lasiosphaeris hirsuta</name>
    <dbReference type="NCBI Taxonomy" id="260670"/>
    <lineage>
        <taxon>Eukaryota</taxon>
        <taxon>Fungi</taxon>
        <taxon>Dikarya</taxon>
        <taxon>Ascomycota</taxon>
        <taxon>Pezizomycotina</taxon>
        <taxon>Sordariomycetes</taxon>
        <taxon>Sordariomycetidae</taxon>
        <taxon>Sordariales</taxon>
        <taxon>Lasiosphaeriaceae</taxon>
        <taxon>Lasiosphaeris</taxon>
    </lineage>
</organism>
<gene>
    <name evidence="2" type="ORF">B0H67DRAFT_550166</name>
</gene>
<comment type="caution">
    <text evidence="2">The sequence shown here is derived from an EMBL/GenBank/DDBJ whole genome shotgun (WGS) entry which is preliminary data.</text>
</comment>
<evidence type="ECO:0000256" key="1">
    <source>
        <dbReference type="SAM" id="MobiDB-lite"/>
    </source>
</evidence>
<accession>A0AA40E6L5</accession>
<protein>
    <submittedName>
        <fullName evidence="2">Uncharacterized protein</fullName>
    </submittedName>
</protein>
<evidence type="ECO:0000313" key="2">
    <source>
        <dbReference type="EMBL" id="KAK0724383.1"/>
    </source>
</evidence>
<reference evidence="2" key="1">
    <citation type="submission" date="2023-06" db="EMBL/GenBank/DDBJ databases">
        <title>Genome-scale phylogeny and comparative genomics of the fungal order Sordariales.</title>
        <authorList>
            <consortium name="Lawrence Berkeley National Laboratory"/>
            <person name="Hensen N."/>
            <person name="Bonometti L."/>
            <person name="Westerberg I."/>
            <person name="Brannstrom I.O."/>
            <person name="Guillou S."/>
            <person name="Cros-Aarteil S."/>
            <person name="Calhoun S."/>
            <person name="Haridas S."/>
            <person name="Kuo A."/>
            <person name="Mondo S."/>
            <person name="Pangilinan J."/>
            <person name="Riley R."/>
            <person name="Labutti K."/>
            <person name="Andreopoulos B."/>
            <person name="Lipzen A."/>
            <person name="Chen C."/>
            <person name="Yanf M."/>
            <person name="Daum C."/>
            <person name="Ng V."/>
            <person name="Clum A."/>
            <person name="Steindorff A."/>
            <person name="Ohm R."/>
            <person name="Martin F."/>
            <person name="Silar P."/>
            <person name="Natvig D."/>
            <person name="Lalanne C."/>
            <person name="Gautier V."/>
            <person name="Ament-Velasquez S.L."/>
            <person name="Kruys A."/>
            <person name="Hutchinson M.I."/>
            <person name="Powell A.J."/>
            <person name="Barry K."/>
            <person name="Miller A.N."/>
            <person name="Grigoriev I.V."/>
            <person name="Debuchy R."/>
            <person name="Gladieux P."/>
            <person name="Thoren M.H."/>
            <person name="Johannesson H."/>
        </authorList>
    </citation>
    <scope>NUCLEOTIDE SEQUENCE</scope>
    <source>
        <strain evidence="2">SMH4607-1</strain>
    </source>
</reference>
<name>A0AA40E6L5_9PEZI</name>
<proteinExistence type="predicted"/>
<sequence>MAKVCVPWGTTLTDQRVDKRRRYAWPHDLDEGVNLFRLDDHIWVWRALKSLEDLDAWEVLGRFTTVNDVSRRRMLAVTRSARETRLMFHARDTVLFYSMDWGFPLNDGTLFDVWEDTVDAQSRHDGNQETSWDNAIRYALAVLMGSRGYRINKRQPEDLATSAFKTLLRSTGRNPHNPAPERYHVVDRPLPGLLQHHPKPQHHQPHHDTKPPDGPKTNLPTSSSAR</sequence>
<keyword evidence="3" id="KW-1185">Reference proteome</keyword>
<dbReference type="AlphaFoldDB" id="A0AA40E6L5"/>
<dbReference type="EMBL" id="JAUKUA010000002">
    <property type="protein sequence ID" value="KAK0724383.1"/>
    <property type="molecule type" value="Genomic_DNA"/>
</dbReference>
<feature type="compositionally biased region" description="Basic residues" evidence="1">
    <location>
        <begin position="196"/>
        <end position="205"/>
    </location>
</feature>
<dbReference type="Proteomes" id="UP001172102">
    <property type="component" value="Unassembled WGS sequence"/>
</dbReference>
<feature type="region of interest" description="Disordered" evidence="1">
    <location>
        <begin position="191"/>
        <end position="226"/>
    </location>
</feature>